<evidence type="ECO:0000256" key="15">
    <source>
        <dbReference type="PIRNR" id="PIRNR004638"/>
    </source>
</evidence>
<comment type="caution">
    <text evidence="16">The sequence shown here is derived from an EMBL/GenBank/DDBJ whole genome shotgun (WGS) entry which is preliminary data.</text>
</comment>
<sequence>MLWLKAFHIIAVICWFAALFYLPRLFIYHSLSEDQVSRDRFKLMEAKLYSVIAWPSMLVTLVLGLGLLHFNPSYYLSAGWMHAKLTLVLLCVAYHFACRHYMLQLREERCQKSHKFFRVFNEAPVFLLVPIVILVVVKPF</sequence>
<name>A0ABV8V3J5_9GAMM</name>
<reference evidence="17" key="1">
    <citation type="journal article" date="2019" name="Int. J. Syst. Evol. Microbiol.">
        <title>The Global Catalogue of Microorganisms (GCM) 10K type strain sequencing project: providing services to taxonomists for standard genome sequencing and annotation.</title>
        <authorList>
            <consortium name="The Broad Institute Genomics Platform"/>
            <consortium name="The Broad Institute Genome Sequencing Center for Infectious Disease"/>
            <person name="Wu L."/>
            <person name="Ma J."/>
        </authorList>
    </citation>
    <scope>NUCLEOTIDE SEQUENCE [LARGE SCALE GENOMIC DNA]</scope>
    <source>
        <strain evidence="17">CECT 8570</strain>
    </source>
</reference>
<comment type="catalytic activity">
    <reaction evidence="13 14 15">
        <text>protoporphyrinogen IX + 3 A = protoporphyrin IX + 3 AH2</text>
        <dbReference type="Rhea" id="RHEA:62000"/>
        <dbReference type="ChEBI" id="CHEBI:13193"/>
        <dbReference type="ChEBI" id="CHEBI:17499"/>
        <dbReference type="ChEBI" id="CHEBI:57306"/>
        <dbReference type="ChEBI" id="CHEBI:57307"/>
    </reaction>
</comment>
<evidence type="ECO:0000256" key="8">
    <source>
        <dbReference type="ARBA" id="ARBA00022723"/>
    </source>
</evidence>
<proteinExistence type="inferred from homology"/>
<evidence type="ECO:0000256" key="9">
    <source>
        <dbReference type="ARBA" id="ARBA00022989"/>
    </source>
</evidence>
<comment type="similarity">
    <text evidence="3 14 15">Belongs to the HemJ family.</text>
</comment>
<comment type="cofactor">
    <cofactor evidence="14 15">
        <name>heme b</name>
        <dbReference type="ChEBI" id="CHEBI:60344"/>
    </cofactor>
    <text evidence="14 15">Binds 1 heme b (iron(II)-protoporphyrin IX) group per subunit.</text>
</comment>
<comment type="function">
    <text evidence="14 15">Catalyzes the oxidation of protoporphyrinogen IX to protoporphyrin IX.</text>
</comment>
<organism evidence="16 17">
    <name type="scientific">Simiduia curdlanivorans</name>
    <dbReference type="NCBI Taxonomy" id="1492769"/>
    <lineage>
        <taxon>Bacteria</taxon>
        <taxon>Pseudomonadati</taxon>
        <taxon>Pseudomonadota</taxon>
        <taxon>Gammaproteobacteria</taxon>
        <taxon>Cellvibrionales</taxon>
        <taxon>Cellvibrionaceae</taxon>
        <taxon>Simiduia</taxon>
    </lineage>
</organism>
<keyword evidence="10 14" id="KW-0560">Oxidoreductase</keyword>
<keyword evidence="6 14" id="KW-0349">Heme</keyword>
<keyword evidence="8 14" id="KW-0479">Metal-binding</keyword>
<dbReference type="InterPro" id="IPR005265">
    <property type="entry name" value="HemJ-like"/>
</dbReference>
<dbReference type="RefSeq" id="WP_290260665.1">
    <property type="nucleotide sequence ID" value="NZ_JAUFQG010000004.1"/>
</dbReference>
<comment type="subcellular location">
    <subcellularLocation>
        <location evidence="1 14">Cell membrane</location>
        <topology evidence="1 14">Multi-pass membrane protein</topology>
    </subcellularLocation>
</comment>
<keyword evidence="5 14" id="KW-1003">Cell membrane</keyword>
<keyword evidence="11 14" id="KW-0408">Iron</keyword>
<evidence type="ECO:0000256" key="4">
    <source>
        <dbReference type="ARBA" id="ARBA00017504"/>
    </source>
</evidence>
<keyword evidence="7 14" id="KW-0812">Transmembrane</keyword>
<evidence type="ECO:0000256" key="6">
    <source>
        <dbReference type="ARBA" id="ARBA00022617"/>
    </source>
</evidence>
<evidence type="ECO:0000256" key="7">
    <source>
        <dbReference type="ARBA" id="ARBA00022692"/>
    </source>
</evidence>
<comment type="pathway">
    <text evidence="2 14 15">Porphyrin-containing compound metabolism; protoporphyrin-IX biosynthesis; protoporphyrin-IX from protoporphyrinogen-IX: step 1/1.</text>
</comment>
<evidence type="ECO:0000256" key="3">
    <source>
        <dbReference type="ARBA" id="ARBA00006501"/>
    </source>
</evidence>
<gene>
    <name evidence="16" type="primary">hemJ</name>
    <name evidence="16" type="ORF">ACFOX3_08315</name>
</gene>
<evidence type="ECO:0000256" key="1">
    <source>
        <dbReference type="ARBA" id="ARBA00004651"/>
    </source>
</evidence>
<dbReference type="PANTHER" id="PTHR40255">
    <property type="entry name" value="UPF0093 MEMBRANE PROTEIN SLR1790"/>
    <property type="match status" value="1"/>
</dbReference>
<evidence type="ECO:0000256" key="12">
    <source>
        <dbReference type="ARBA" id="ARBA00023136"/>
    </source>
</evidence>
<feature type="transmembrane region" description="Helical" evidence="14">
    <location>
        <begin position="74"/>
        <end position="98"/>
    </location>
</feature>
<comment type="subunit">
    <text evidence="14">Homodimer.</text>
</comment>
<dbReference type="EC" id="1.3.99.-" evidence="14 15"/>
<evidence type="ECO:0000256" key="2">
    <source>
        <dbReference type="ARBA" id="ARBA00005073"/>
    </source>
</evidence>
<evidence type="ECO:0000256" key="10">
    <source>
        <dbReference type="ARBA" id="ARBA00023002"/>
    </source>
</evidence>
<dbReference type="Pfam" id="PF03653">
    <property type="entry name" value="UPF0093"/>
    <property type="match status" value="1"/>
</dbReference>
<keyword evidence="9 14" id="KW-1133">Transmembrane helix</keyword>
<feature type="transmembrane region" description="Helical" evidence="14">
    <location>
        <begin position="119"/>
        <end position="137"/>
    </location>
</feature>
<feature type="transmembrane region" description="Helical" evidence="14">
    <location>
        <begin position="6"/>
        <end position="27"/>
    </location>
</feature>
<keyword evidence="17" id="KW-1185">Reference proteome</keyword>
<evidence type="ECO:0000256" key="11">
    <source>
        <dbReference type="ARBA" id="ARBA00023004"/>
    </source>
</evidence>
<accession>A0ABV8V3J5</accession>
<evidence type="ECO:0000256" key="5">
    <source>
        <dbReference type="ARBA" id="ARBA00022475"/>
    </source>
</evidence>
<evidence type="ECO:0000313" key="16">
    <source>
        <dbReference type="EMBL" id="MFC4362303.1"/>
    </source>
</evidence>
<dbReference type="PIRSF" id="PIRSF004638">
    <property type="entry name" value="UCP004638"/>
    <property type="match status" value="1"/>
</dbReference>
<dbReference type="EMBL" id="JBHSCX010000006">
    <property type="protein sequence ID" value="MFC4362303.1"/>
    <property type="molecule type" value="Genomic_DNA"/>
</dbReference>
<dbReference type="PANTHER" id="PTHR40255:SF1">
    <property type="entry name" value="PROTOPORPHYRINOGEN IX OXIDASE"/>
    <property type="match status" value="1"/>
</dbReference>
<evidence type="ECO:0000256" key="14">
    <source>
        <dbReference type="HAMAP-Rule" id="MF_02239"/>
    </source>
</evidence>
<dbReference type="HAMAP" id="MF_02239">
    <property type="entry name" value="HemJ"/>
    <property type="match status" value="1"/>
</dbReference>
<evidence type="ECO:0000256" key="13">
    <source>
        <dbReference type="ARBA" id="ARBA00048390"/>
    </source>
</evidence>
<dbReference type="Proteomes" id="UP001595840">
    <property type="component" value="Unassembled WGS sequence"/>
</dbReference>
<evidence type="ECO:0000313" key="17">
    <source>
        <dbReference type="Proteomes" id="UP001595840"/>
    </source>
</evidence>
<feature type="transmembrane region" description="Helical" evidence="14">
    <location>
        <begin position="48"/>
        <end position="68"/>
    </location>
</feature>
<keyword evidence="12 14" id="KW-0472">Membrane</keyword>
<protein>
    <recommendedName>
        <fullName evidence="4 14">Protoporphyrinogen IX oxidase</fullName>
        <shortName evidence="14">PPO</shortName>
        <ecNumber evidence="14 15">1.3.99.-</ecNumber>
    </recommendedName>
</protein>
<feature type="binding site" description="axial binding residue" evidence="14">
    <location>
        <position position="84"/>
    </location>
    <ligand>
        <name>heme</name>
        <dbReference type="ChEBI" id="CHEBI:30413"/>
    </ligand>
    <ligandPart>
        <name>Fe</name>
        <dbReference type="ChEBI" id="CHEBI:18248"/>
    </ligandPart>
</feature>
<dbReference type="NCBIfam" id="TIGR00701">
    <property type="entry name" value="protoporphyrinogen oxidase HemJ"/>
    <property type="match status" value="1"/>
</dbReference>
<feature type="binding site" description="axial binding residue" evidence="14">
    <location>
        <position position="8"/>
    </location>
    <ligand>
        <name>heme</name>
        <dbReference type="ChEBI" id="CHEBI:30413"/>
    </ligand>
    <ligandPart>
        <name>Fe</name>
        <dbReference type="ChEBI" id="CHEBI:18248"/>
    </ligandPart>
</feature>